<proteinExistence type="predicted"/>
<dbReference type="PANTHER" id="PTHR34351">
    <property type="entry name" value="SLR1927 PROTEIN-RELATED"/>
    <property type="match status" value="1"/>
</dbReference>
<keyword evidence="1" id="KW-1133">Transmembrane helix</keyword>
<feature type="transmembrane region" description="Helical" evidence="1">
    <location>
        <begin position="35"/>
        <end position="53"/>
    </location>
</feature>
<evidence type="ECO:0000256" key="1">
    <source>
        <dbReference type="SAM" id="Phobius"/>
    </source>
</evidence>
<sequence length="438" mass="46989">MRAALRGLTTRGRSFLAAGAAAAVAALVLAEKDLLRVSVLLVALPLIAASYVARGRRRLECHRRVLPARIAADGSARVELELRNTSRLPSGTLLVDDHLPYALGAHPRVVLERLGQGQASTVAYTLRPAVRGHYPIGPLTVRVTDPFGLCESAREFPEIVEVTVLPVTTPLAAVRLVGERSGAGDSRGRSVAVHGDDDIAAREYRHGDDLRRVHWRSTARSGELMVRREEQPWESRATVLLDTRADAHLGDGADGSFEWAVSAVASVAVHLRAHGHKVRLVCDGAATETNRHTPTTVDVDAVDAVTEAALLDHLADIGVQRHSDLRTIVDQVRKRQHGGLVVAALGTVDDVQARALSRLRAHGGTALALVVDATRWSTPDPDARQAWERAHAAGTQALRAAGWRVVSVGRGDDLAQLWPQLGRRGRRISPVPAAGALS</sequence>
<reference evidence="3 4" key="1">
    <citation type="journal article" date="2019" name="Int. J. Syst. Evol. Microbiol.">
        <title>The Global Catalogue of Microorganisms (GCM) 10K type strain sequencing project: providing services to taxonomists for standard genome sequencing and annotation.</title>
        <authorList>
            <consortium name="The Broad Institute Genomics Platform"/>
            <consortium name="The Broad Institute Genome Sequencing Center for Infectious Disease"/>
            <person name="Wu L."/>
            <person name="Ma J."/>
        </authorList>
    </citation>
    <scope>NUCLEOTIDE SEQUENCE [LARGE SCALE GENOMIC DNA]</scope>
    <source>
        <strain evidence="3 4">JCM 3367</strain>
    </source>
</reference>
<name>A0ABN3NAU7_9ACTN</name>
<dbReference type="Pfam" id="PF01882">
    <property type="entry name" value="DUF58"/>
    <property type="match status" value="1"/>
</dbReference>
<dbReference type="RefSeq" id="WP_344169708.1">
    <property type="nucleotide sequence ID" value="NZ_BAAARY010000004.1"/>
</dbReference>
<keyword evidence="1" id="KW-0472">Membrane</keyword>
<evidence type="ECO:0000313" key="3">
    <source>
        <dbReference type="EMBL" id="GAA2517373.1"/>
    </source>
</evidence>
<organism evidence="3 4">
    <name type="scientific">Pilimelia columellifera subsp. columellifera</name>
    <dbReference type="NCBI Taxonomy" id="706583"/>
    <lineage>
        <taxon>Bacteria</taxon>
        <taxon>Bacillati</taxon>
        <taxon>Actinomycetota</taxon>
        <taxon>Actinomycetes</taxon>
        <taxon>Micromonosporales</taxon>
        <taxon>Micromonosporaceae</taxon>
        <taxon>Pilimelia</taxon>
    </lineage>
</organism>
<keyword evidence="1" id="KW-0812">Transmembrane</keyword>
<dbReference type="Proteomes" id="UP001499978">
    <property type="component" value="Unassembled WGS sequence"/>
</dbReference>
<comment type="caution">
    <text evidence="3">The sequence shown here is derived from an EMBL/GenBank/DDBJ whole genome shotgun (WGS) entry which is preliminary data.</text>
</comment>
<dbReference type="InterPro" id="IPR002881">
    <property type="entry name" value="DUF58"/>
</dbReference>
<evidence type="ECO:0000313" key="4">
    <source>
        <dbReference type="Proteomes" id="UP001499978"/>
    </source>
</evidence>
<feature type="transmembrane region" description="Helical" evidence="1">
    <location>
        <begin position="12"/>
        <end position="29"/>
    </location>
</feature>
<protein>
    <submittedName>
        <fullName evidence="3">DUF58 domain-containing protein</fullName>
    </submittedName>
</protein>
<dbReference type="PANTHER" id="PTHR34351:SF1">
    <property type="entry name" value="SLR1927 PROTEIN"/>
    <property type="match status" value="1"/>
</dbReference>
<feature type="domain" description="DUF58" evidence="2">
    <location>
        <begin position="201"/>
        <end position="341"/>
    </location>
</feature>
<accession>A0ABN3NAU7</accession>
<evidence type="ECO:0000259" key="2">
    <source>
        <dbReference type="Pfam" id="PF01882"/>
    </source>
</evidence>
<dbReference type="EMBL" id="BAAARY010000004">
    <property type="protein sequence ID" value="GAA2517373.1"/>
    <property type="molecule type" value="Genomic_DNA"/>
</dbReference>
<gene>
    <name evidence="3" type="ORF">GCM10010201_12750</name>
</gene>
<keyword evidence="4" id="KW-1185">Reference proteome</keyword>